<reference evidence="2 3" key="1">
    <citation type="submission" date="2024-07" db="EMBL/GenBank/DDBJ databases">
        <title>Section-level genome sequencing and comparative genomics of Aspergillus sections Usti and Cavernicolus.</title>
        <authorList>
            <consortium name="Lawrence Berkeley National Laboratory"/>
            <person name="Nybo J.L."/>
            <person name="Vesth T.C."/>
            <person name="Theobald S."/>
            <person name="Frisvad J.C."/>
            <person name="Larsen T.O."/>
            <person name="Kjaerboelling I."/>
            <person name="Rothschild-Mancinelli K."/>
            <person name="Lyhne E.K."/>
            <person name="Kogle M.E."/>
            <person name="Barry K."/>
            <person name="Clum A."/>
            <person name="Na H."/>
            <person name="Ledsgaard L."/>
            <person name="Lin J."/>
            <person name="Lipzen A."/>
            <person name="Kuo A."/>
            <person name="Riley R."/>
            <person name="Mondo S."/>
            <person name="LaButti K."/>
            <person name="Haridas S."/>
            <person name="Pangalinan J."/>
            <person name="Salamov A.A."/>
            <person name="Simmons B.A."/>
            <person name="Magnuson J.K."/>
            <person name="Chen J."/>
            <person name="Drula E."/>
            <person name="Henrissat B."/>
            <person name="Wiebenga A."/>
            <person name="Lubbers R.J."/>
            <person name="Gomes A.C."/>
            <person name="Makela M.R."/>
            <person name="Stajich J."/>
            <person name="Grigoriev I.V."/>
            <person name="Mortensen U.H."/>
            <person name="De vries R.P."/>
            <person name="Baker S.E."/>
            <person name="Andersen M.R."/>
        </authorList>
    </citation>
    <scope>NUCLEOTIDE SEQUENCE [LARGE SCALE GENOMIC DNA]</scope>
    <source>
        <strain evidence="2 3">CBS 600.67</strain>
    </source>
</reference>
<protein>
    <submittedName>
        <fullName evidence="2">Uncharacterized protein</fullName>
    </submittedName>
</protein>
<evidence type="ECO:0000313" key="3">
    <source>
        <dbReference type="Proteomes" id="UP001610335"/>
    </source>
</evidence>
<evidence type="ECO:0000256" key="1">
    <source>
        <dbReference type="SAM" id="Phobius"/>
    </source>
</evidence>
<gene>
    <name evidence="2" type="ORF">BDW59DRAFT_148545</name>
</gene>
<name>A0ABR4I7I5_9EURO</name>
<keyword evidence="1" id="KW-0812">Transmembrane</keyword>
<organism evidence="2 3">
    <name type="scientific">Aspergillus cavernicola</name>
    <dbReference type="NCBI Taxonomy" id="176166"/>
    <lineage>
        <taxon>Eukaryota</taxon>
        <taxon>Fungi</taxon>
        <taxon>Dikarya</taxon>
        <taxon>Ascomycota</taxon>
        <taxon>Pezizomycotina</taxon>
        <taxon>Eurotiomycetes</taxon>
        <taxon>Eurotiomycetidae</taxon>
        <taxon>Eurotiales</taxon>
        <taxon>Aspergillaceae</taxon>
        <taxon>Aspergillus</taxon>
        <taxon>Aspergillus subgen. Nidulantes</taxon>
    </lineage>
</organism>
<evidence type="ECO:0000313" key="2">
    <source>
        <dbReference type="EMBL" id="KAL2823717.1"/>
    </source>
</evidence>
<dbReference type="Proteomes" id="UP001610335">
    <property type="component" value="Unassembled WGS sequence"/>
</dbReference>
<sequence length="184" mass="20149">MRMPEESERRALLRAKGFGVIWGFSKHSAQRIRIVEAAPPRKRNWRKAVVSVVFSITALVVVCGAISRAPSCRMSFFQSRSGWLGLMIPENRSGVSGRSGMERGTSLHGSRIGSMGIFIEDLTAISQRESSKSTPIQPRSSLLPSTSSLIIRNAGPSAGFHSFAERTLTASSTLHLHRVFVDIP</sequence>
<keyword evidence="1" id="KW-1133">Transmembrane helix</keyword>
<dbReference type="EMBL" id="JBFXLS010000050">
    <property type="protein sequence ID" value="KAL2823717.1"/>
    <property type="molecule type" value="Genomic_DNA"/>
</dbReference>
<keyword evidence="3" id="KW-1185">Reference proteome</keyword>
<proteinExistence type="predicted"/>
<feature type="transmembrane region" description="Helical" evidence="1">
    <location>
        <begin position="48"/>
        <end position="67"/>
    </location>
</feature>
<comment type="caution">
    <text evidence="2">The sequence shown here is derived from an EMBL/GenBank/DDBJ whole genome shotgun (WGS) entry which is preliminary data.</text>
</comment>
<keyword evidence="1" id="KW-0472">Membrane</keyword>
<accession>A0ABR4I7I5</accession>